<dbReference type="GO" id="GO:0070206">
    <property type="term" value="P:protein trimerization"/>
    <property type="evidence" value="ECO:0007669"/>
    <property type="project" value="InterPro"/>
</dbReference>
<reference evidence="7 8" key="1">
    <citation type="submission" date="2019-12" db="EMBL/GenBank/DDBJ databases">
        <title>Novel species isolated from a subtropical stream in China.</title>
        <authorList>
            <person name="Lu H."/>
        </authorList>
    </citation>
    <scope>NUCLEOTIDE SEQUENCE [LARGE SCALE GENOMIC DNA]</scope>
    <source>
        <strain evidence="6 8">FT50W</strain>
        <strain evidence="5 7">FT94W</strain>
    </source>
</reference>
<gene>
    <name evidence="6" type="primary">ybgF</name>
    <name evidence="2" type="synonym">cpoB</name>
    <name evidence="5" type="ORF">GTP38_21220</name>
    <name evidence="6" type="ORF">GTP44_24465</name>
</gene>
<evidence type="ECO:0000313" key="6">
    <source>
        <dbReference type="EMBL" id="MYM85088.1"/>
    </source>
</evidence>
<feature type="domain" description="YbgF trimerisation" evidence="4">
    <location>
        <begin position="59"/>
        <end position="118"/>
    </location>
</feature>
<dbReference type="Pfam" id="PF16331">
    <property type="entry name" value="TolA_bind_tri"/>
    <property type="match status" value="1"/>
</dbReference>
<dbReference type="InterPro" id="IPR032519">
    <property type="entry name" value="YbgF_tri"/>
</dbReference>
<comment type="subcellular location">
    <subcellularLocation>
        <location evidence="2">Periplasm</location>
    </subcellularLocation>
</comment>
<protein>
    <recommendedName>
        <fullName evidence="2">Cell division coordinator CpoB</fullName>
    </recommendedName>
</protein>
<proteinExistence type="inferred from homology"/>
<dbReference type="Gene3D" id="1.25.40.10">
    <property type="entry name" value="Tetratricopeptide repeat domain"/>
    <property type="match status" value="1"/>
</dbReference>
<comment type="caution">
    <text evidence="6">The sequence shown here is derived from an EMBL/GenBank/DDBJ whole genome shotgun (WGS) entry which is preliminary data.</text>
</comment>
<dbReference type="SUPFAM" id="SSF48452">
    <property type="entry name" value="TPR-like"/>
    <property type="match status" value="1"/>
</dbReference>
<dbReference type="Gene3D" id="1.20.5.110">
    <property type="match status" value="1"/>
</dbReference>
<feature type="domain" description="Outer membrane lipoprotein BamD-like" evidence="3">
    <location>
        <begin position="132"/>
        <end position="248"/>
    </location>
</feature>
<evidence type="ECO:0000256" key="2">
    <source>
        <dbReference type="HAMAP-Rule" id="MF_02066"/>
    </source>
</evidence>
<dbReference type="GO" id="GO:0030288">
    <property type="term" value="C:outer membrane-bounded periplasmic space"/>
    <property type="evidence" value="ECO:0007669"/>
    <property type="project" value="UniProtKB-UniRule"/>
</dbReference>
<keyword evidence="1 2" id="KW-0732">Signal</keyword>
<keyword evidence="7" id="KW-1185">Reference proteome</keyword>
<evidence type="ECO:0000313" key="8">
    <source>
        <dbReference type="Proteomes" id="UP000474565"/>
    </source>
</evidence>
<keyword evidence="2" id="KW-0574">Periplasm</keyword>
<dbReference type="GO" id="GO:0043093">
    <property type="term" value="P:FtsZ-dependent cytokinesis"/>
    <property type="evidence" value="ECO:0007669"/>
    <property type="project" value="UniProtKB-UniRule"/>
</dbReference>
<dbReference type="HAMAP" id="MF_02066">
    <property type="entry name" value="CpoB"/>
    <property type="match status" value="1"/>
</dbReference>
<sequence precursor="true">MKKLSKSGLSAALLAATIWLPLQAHAGLFDDDEARKALLDLRSKVEAMRSDLQARIDNKSDKSSTLDLINQNDATLQQVNQLRGQIEVLSNELANAQKRQKDFYVDLDTRLRKLEPREVTIDGKTAQVDPNEQRSFEAANKLFVAGDYKAASVALQEFVQRYPGSGYAPNAQYRLGSAYFAQRDCKAAITAQLVVLKNYADSPQAPDAMLNIASCQSELKDKAARKTLQDLIKQYPDSPAAETAKQRLGGK</sequence>
<dbReference type="EMBL" id="WWCP01000048">
    <property type="protein sequence ID" value="MYM85088.1"/>
    <property type="molecule type" value="Genomic_DNA"/>
</dbReference>
<dbReference type="InterPro" id="IPR011990">
    <property type="entry name" value="TPR-like_helical_dom_sf"/>
</dbReference>
<dbReference type="InterPro" id="IPR034706">
    <property type="entry name" value="CpoB"/>
</dbReference>
<evidence type="ECO:0000259" key="3">
    <source>
        <dbReference type="Pfam" id="PF13525"/>
    </source>
</evidence>
<organism evidence="6 8">
    <name type="scientific">Duganella lactea</name>
    <dbReference type="NCBI Taxonomy" id="2692173"/>
    <lineage>
        <taxon>Bacteria</taxon>
        <taxon>Pseudomonadati</taxon>
        <taxon>Pseudomonadota</taxon>
        <taxon>Betaproteobacteria</taxon>
        <taxon>Burkholderiales</taxon>
        <taxon>Oxalobacteraceae</taxon>
        <taxon>Telluria group</taxon>
        <taxon>Duganella</taxon>
    </lineage>
</organism>
<keyword evidence="2" id="KW-0132">Cell division</keyword>
<dbReference type="Pfam" id="PF13525">
    <property type="entry name" value="YfiO"/>
    <property type="match status" value="1"/>
</dbReference>
<dbReference type="EMBL" id="WWCO01000019">
    <property type="protein sequence ID" value="MYM36856.1"/>
    <property type="molecule type" value="Genomic_DNA"/>
</dbReference>
<accession>A0A6L8MSR0</accession>
<comment type="function">
    <text evidence="2">Mediates coordination of peptidoglycan synthesis and outer membrane constriction during cell division.</text>
</comment>
<feature type="coiled-coil region" evidence="2">
    <location>
        <begin position="72"/>
        <end position="99"/>
    </location>
</feature>
<keyword evidence="2" id="KW-0131">Cell cycle</keyword>
<dbReference type="Proteomes" id="UP000449678">
    <property type="component" value="Unassembled WGS sequence"/>
</dbReference>
<evidence type="ECO:0000256" key="1">
    <source>
        <dbReference type="ARBA" id="ARBA00022729"/>
    </source>
</evidence>
<feature type="chain" id="PRO_5027183454" description="Cell division coordinator CpoB" evidence="2">
    <location>
        <begin position="27"/>
        <end position="251"/>
    </location>
</feature>
<name>A0A6L8MSR0_9BURK</name>
<dbReference type="RefSeq" id="WP_160992213.1">
    <property type="nucleotide sequence ID" value="NZ_WWCO01000019.1"/>
</dbReference>
<feature type="signal peptide" evidence="2">
    <location>
        <begin position="1"/>
        <end position="26"/>
    </location>
</feature>
<dbReference type="InterPro" id="IPR014162">
    <property type="entry name" value="CpoB_C"/>
</dbReference>
<dbReference type="Proteomes" id="UP000474565">
    <property type="component" value="Unassembled WGS sequence"/>
</dbReference>
<dbReference type="AlphaFoldDB" id="A0A6L8MSR0"/>
<keyword evidence="2" id="KW-0175">Coiled coil</keyword>
<evidence type="ECO:0000313" key="5">
    <source>
        <dbReference type="EMBL" id="MYM36856.1"/>
    </source>
</evidence>
<comment type="similarity">
    <text evidence="2">Belongs to the CpoB family.</text>
</comment>
<dbReference type="InterPro" id="IPR039565">
    <property type="entry name" value="BamD-like"/>
</dbReference>
<dbReference type="NCBIfam" id="TIGR02795">
    <property type="entry name" value="tol_pal_ybgF"/>
    <property type="match status" value="1"/>
</dbReference>
<evidence type="ECO:0000259" key="4">
    <source>
        <dbReference type="Pfam" id="PF16331"/>
    </source>
</evidence>
<evidence type="ECO:0000313" key="7">
    <source>
        <dbReference type="Proteomes" id="UP000449678"/>
    </source>
</evidence>